<gene>
    <name evidence="1" type="ORF">OXU80_11495</name>
</gene>
<dbReference type="EMBL" id="CP113520">
    <property type="protein sequence ID" value="WAJ30779.1"/>
    <property type="molecule type" value="Genomic_DNA"/>
</dbReference>
<accession>A0ACD4NVA5</accession>
<reference evidence="1" key="1">
    <citation type="submission" date="2022-11" db="EMBL/GenBank/DDBJ databases">
        <title>beta-Carotene-producing bacterium, Jeongeuplla avenae sp. nov., alleviates the salt stress of Arabidopsis seedlings.</title>
        <authorList>
            <person name="Jiang L."/>
            <person name="Lee J."/>
        </authorList>
    </citation>
    <scope>NUCLEOTIDE SEQUENCE</scope>
    <source>
        <strain evidence="1">DY_R2A_6</strain>
    </source>
</reference>
<keyword evidence="2" id="KW-1185">Reference proteome</keyword>
<evidence type="ECO:0000313" key="1">
    <source>
        <dbReference type="EMBL" id="WAJ30779.1"/>
    </source>
</evidence>
<evidence type="ECO:0000313" key="2">
    <source>
        <dbReference type="Proteomes" id="UP001163223"/>
    </source>
</evidence>
<protein>
    <submittedName>
        <fullName evidence="1">Formate dehydrogenase</fullName>
    </submittedName>
</protein>
<name>A0ACD4NVA5_9HYPH</name>
<sequence>MTSDKRQGLDRRSFLRSAGGVAGVAAAAVAISPSMTVEAEAYDPGEDETRSKYQPDAPDVQAFYRTNGYEALLKG</sequence>
<organism evidence="1 2">
    <name type="scientific">Antarcticirhabdus aurantiaca</name>
    <dbReference type="NCBI Taxonomy" id="2606717"/>
    <lineage>
        <taxon>Bacteria</taxon>
        <taxon>Pseudomonadati</taxon>
        <taxon>Pseudomonadota</taxon>
        <taxon>Alphaproteobacteria</taxon>
        <taxon>Hyphomicrobiales</taxon>
        <taxon>Aurantimonadaceae</taxon>
        <taxon>Antarcticirhabdus</taxon>
    </lineage>
</organism>
<dbReference type="Proteomes" id="UP001163223">
    <property type="component" value="Chromosome"/>
</dbReference>
<proteinExistence type="predicted"/>